<comment type="caution">
    <text evidence="1">The sequence shown here is derived from an EMBL/GenBank/DDBJ whole genome shotgun (WGS) entry which is preliminary data.</text>
</comment>
<proteinExistence type="predicted"/>
<dbReference type="Proteomes" id="UP001460270">
    <property type="component" value="Unassembled WGS sequence"/>
</dbReference>
<gene>
    <name evidence="1" type="ORF">WMY93_011774</name>
</gene>
<organism evidence="1 2">
    <name type="scientific">Mugilogobius chulae</name>
    <name type="common">yellowstripe goby</name>
    <dbReference type="NCBI Taxonomy" id="88201"/>
    <lineage>
        <taxon>Eukaryota</taxon>
        <taxon>Metazoa</taxon>
        <taxon>Chordata</taxon>
        <taxon>Craniata</taxon>
        <taxon>Vertebrata</taxon>
        <taxon>Euteleostomi</taxon>
        <taxon>Actinopterygii</taxon>
        <taxon>Neopterygii</taxon>
        <taxon>Teleostei</taxon>
        <taxon>Neoteleostei</taxon>
        <taxon>Acanthomorphata</taxon>
        <taxon>Gobiaria</taxon>
        <taxon>Gobiiformes</taxon>
        <taxon>Gobioidei</taxon>
        <taxon>Gobiidae</taxon>
        <taxon>Gobionellinae</taxon>
        <taxon>Mugilogobius</taxon>
    </lineage>
</organism>
<reference evidence="2" key="1">
    <citation type="submission" date="2024-04" db="EMBL/GenBank/DDBJ databases">
        <title>Salinicola lusitanus LLJ914,a marine bacterium isolated from the Okinawa Trough.</title>
        <authorList>
            <person name="Li J."/>
        </authorList>
    </citation>
    <scope>NUCLEOTIDE SEQUENCE [LARGE SCALE GENOMIC DNA]</scope>
</reference>
<dbReference type="EMBL" id="JBBPFD010000008">
    <property type="protein sequence ID" value="KAK7916013.1"/>
    <property type="molecule type" value="Genomic_DNA"/>
</dbReference>
<keyword evidence="2" id="KW-1185">Reference proteome</keyword>
<name>A0AAW0PFM8_9GOBI</name>
<dbReference type="Gene3D" id="3.80.10.10">
    <property type="entry name" value="Ribonuclease Inhibitor"/>
    <property type="match status" value="1"/>
</dbReference>
<accession>A0AAW0PFM8</accession>
<protein>
    <submittedName>
        <fullName evidence="1">Uncharacterized protein</fullName>
    </submittedName>
</protein>
<dbReference type="InterPro" id="IPR032675">
    <property type="entry name" value="LRR_dom_sf"/>
</dbReference>
<evidence type="ECO:0000313" key="1">
    <source>
        <dbReference type="EMBL" id="KAK7916013.1"/>
    </source>
</evidence>
<evidence type="ECO:0000313" key="2">
    <source>
        <dbReference type="Proteomes" id="UP001460270"/>
    </source>
</evidence>
<dbReference type="AlphaFoldDB" id="A0AAW0PFM8"/>
<dbReference type="SUPFAM" id="SSF52047">
    <property type="entry name" value="RNI-like"/>
    <property type="match status" value="1"/>
</dbReference>
<sequence>MYVAAELPQLTALVLCGYRQRGHKCGHMCFVDESLCSERHEDSLMCFPLLQRLYLRQCALSASLYRFLERVPRQLTHLRICIVRKLPRLQHLSLSMDDEFEHFELDERFVTQTHDLRSLELVNCFVYNLYRDTMKLFPRLEKLSLFFSPKNQNLRCSHLNQWLQDVPALRCLLLHNAPPLSHFVGSLGSSVTSLSLTLTQISPDQIQALSQRLPDLLHLHLEASRPPVGPDTALLPALFPKLQSLRVSLRDVPEEAVLSLLELQDLLLLEIQDLTPPPAGLDRRLQELSQNRVRVRVRPEPETAWSCSCVGYVDQDWDRV</sequence>